<name>A0A6H5FW84_9HEMI</name>
<organism evidence="1 2">
    <name type="scientific">Nesidiocoris tenuis</name>
    <dbReference type="NCBI Taxonomy" id="355587"/>
    <lineage>
        <taxon>Eukaryota</taxon>
        <taxon>Metazoa</taxon>
        <taxon>Ecdysozoa</taxon>
        <taxon>Arthropoda</taxon>
        <taxon>Hexapoda</taxon>
        <taxon>Insecta</taxon>
        <taxon>Pterygota</taxon>
        <taxon>Neoptera</taxon>
        <taxon>Paraneoptera</taxon>
        <taxon>Hemiptera</taxon>
        <taxon>Heteroptera</taxon>
        <taxon>Panheteroptera</taxon>
        <taxon>Cimicomorpha</taxon>
        <taxon>Miridae</taxon>
        <taxon>Dicyphina</taxon>
        <taxon>Nesidiocoris</taxon>
    </lineage>
</organism>
<reference evidence="1 2" key="1">
    <citation type="submission" date="2020-02" db="EMBL/GenBank/DDBJ databases">
        <authorList>
            <person name="Ferguson B K."/>
        </authorList>
    </citation>
    <scope>NUCLEOTIDE SEQUENCE [LARGE SCALE GENOMIC DNA]</scope>
</reference>
<accession>A0A6H5FW84</accession>
<evidence type="ECO:0000313" key="1">
    <source>
        <dbReference type="EMBL" id="CAA9993590.1"/>
    </source>
</evidence>
<gene>
    <name evidence="1" type="ORF">NTEN_LOCUS507</name>
</gene>
<dbReference type="EMBL" id="CADCXU010000819">
    <property type="protein sequence ID" value="CAA9993590.1"/>
    <property type="molecule type" value="Genomic_DNA"/>
</dbReference>
<feature type="non-terminal residue" evidence="1">
    <location>
        <position position="50"/>
    </location>
</feature>
<keyword evidence="2" id="KW-1185">Reference proteome</keyword>
<dbReference type="AlphaFoldDB" id="A0A6H5FW84"/>
<dbReference type="Proteomes" id="UP000479000">
    <property type="component" value="Unassembled WGS sequence"/>
</dbReference>
<proteinExistence type="predicted"/>
<sequence length="50" mass="5610">MNGNFTRKCSLSMTVLQKRWHPSASIRRAEFIELATLRPPRGGTKGSQGH</sequence>
<evidence type="ECO:0000313" key="2">
    <source>
        <dbReference type="Proteomes" id="UP000479000"/>
    </source>
</evidence>
<protein>
    <submittedName>
        <fullName evidence="1">Uncharacterized protein</fullName>
    </submittedName>
</protein>